<dbReference type="Gene3D" id="3.20.20.140">
    <property type="entry name" value="Metal-dependent hydrolases"/>
    <property type="match status" value="1"/>
</dbReference>
<dbReference type="PANTHER" id="PTHR22642:SF2">
    <property type="entry name" value="PROTEIN LONG AFTER FAR-RED 3"/>
    <property type="match status" value="1"/>
</dbReference>
<gene>
    <name evidence="2" type="ORF">UFOPK2782_00893</name>
</gene>
<dbReference type="PANTHER" id="PTHR22642">
    <property type="entry name" value="IMIDAZOLONEPROPIONASE"/>
    <property type="match status" value="1"/>
</dbReference>
<organism evidence="2">
    <name type="scientific">freshwater metagenome</name>
    <dbReference type="NCBI Taxonomy" id="449393"/>
    <lineage>
        <taxon>unclassified sequences</taxon>
        <taxon>metagenomes</taxon>
        <taxon>ecological metagenomes</taxon>
    </lineage>
</organism>
<dbReference type="Pfam" id="PF07969">
    <property type="entry name" value="Amidohydro_3"/>
    <property type="match status" value="1"/>
</dbReference>
<accession>A0A6J6T1A0</accession>
<dbReference type="InterPro" id="IPR032466">
    <property type="entry name" value="Metal_Hydrolase"/>
</dbReference>
<feature type="domain" description="Amidohydrolase 3" evidence="1">
    <location>
        <begin position="41"/>
        <end position="520"/>
    </location>
</feature>
<dbReference type="EMBL" id="CAEZYS010000123">
    <property type="protein sequence ID" value="CAB4740637.1"/>
    <property type="molecule type" value="Genomic_DNA"/>
</dbReference>
<sequence length="526" mass="58104">MRIIFKGGSAWSPGLGVFEGLEIENGRVLETGPEALKSPGRVIDLGGGFLMPGFIDGHAHPIFAGREARGPKVNNLQSVDEIKLEVARYAKENPNESWIIGGAYEAAIISGGDFDAHWLDEVVSDRPVVLHAVDHHTIWVNSKALEIAGINAATQNPEGGTISRRNDNSPKGTLREPIAFDLILKHAPADSVESDLQAVKYACNELISAGVTTATECWVEPPMAEAYIEAAKSGALTIDMHLAFLVTPQNWQEQISYIQEMRAQISKLPEPNRLKANTIKFLTDGALSSGTAAMLDPYLDNPKSSGLKIWEDENLLAAFLAYDLLKFQLHVHAIGDGAIRQSLDNLEKVAKTNPKWDRRSVIVHAQLIAPEDLARFKELDVIANFQPLWTYLDPMNKELIAPRIGNERNNRQYQLRTLLDLETKISFGSDWPVTSHKPLDAIFIPVLRKLAGSKDEPWSIHEAISIEESLTAYTSTAAYQLFSENEIGKLEAGMRANFVILDKSPFESNEVKIKSVWIDGLENKSS</sequence>
<dbReference type="SUPFAM" id="SSF51556">
    <property type="entry name" value="Metallo-dependent hydrolases"/>
    <property type="match status" value="1"/>
</dbReference>
<dbReference type="SUPFAM" id="SSF51338">
    <property type="entry name" value="Composite domain of metallo-dependent hydrolases"/>
    <property type="match status" value="1"/>
</dbReference>
<protein>
    <submittedName>
        <fullName evidence="2">Unannotated protein</fullName>
    </submittedName>
</protein>
<evidence type="ECO:0000313" key="2">
    <source>
        <dbReference type="EMBL" id="CAB4740637.1"/>
    </source>
</evidence>
<dbReference type="InterPro" id="IPR011059">
    <property type="entry name" value="Metal-dep_hydrolase_composite"/>
</dbReference>
<dbReference type="CDD" id="cd01300">
    <property type="entry name" value="YtcJ_like"/>
    <property type="match status" value="1"/>
</dbReference>
<dbReference type="GO" id="GO:0016810">
    <property type="term" value="F:hydrolase activity, acting on carbon-nitrogen (but not peptide) bonds"/>
    <property type="evidence" value="ECO:0007669"/>
    <property type="project" value="InterPro"/>
</dbReference>
<dbReference type="InterPro" id="IPR033932">
    <property type="entry name" value="YtcJ-like"/>
</dbReference>
<dbReference type="Gene3D" id="3.10.310.70">
    <property type="match status" value="1"/>
</dbReference>
<dbReference type="AlphaFoldDB" id="A0A6J6T1A0"/>
<dbReference type="InterPro" id="IPR013108">
    <property type="entry name" value="Amidohydro_3"/>
</dbReference>
<dbReference type="Gene3D" id="2.30.40.10">
    <property type="entry name" value="Urease, subunit C, domain 1"/>
    <property type="match status" value="1"/>
</dbReference>
<proteinExistence type="predicted"/>
<evidence type="ECO:0000259" key="1">
    <source>
        <dbReference type="Pfam" id="PF07969"/>
    </source>
</evidence>
<reference evidence="2" key="1">
    <citation type="submission" date="2020-05" db="EMBL/GenBank/DDBJ databases">
        <authorList>
            <person name="Chiriac C."/>
            <person name="Salcher M."/>
            <person name="Ghai R."/>
            <person name="Kavagutti S V."/>
        </authorList>
    </citation>
    <scope>NUCLEOTIDE SEQUENCE</scope>
</reference>
<name>A0A6J6T1A0_9ZZZZ</name>